<dbReference type="OrthoDB" id="1325188at2759"/>
<organism evidence="2 3">
    <name type="scientific">Cuscuta europaea</name>
    <name type="common">European dodder</name>
    <dbReference type="NCBI Taxonomy" id="41803"/>
    <lineage>
        <taxon>Eukaryota</taxon>
        <taxon>Viridiplantae</taxon>
        <taxon>Streptophyta</taxon>
        <taxon>Embryophyta</taxon>
        <taxon>Tracheophyta</taxon>
        <taxon>Spermatophyta</taxon>
        <taxon>Magnoliopsida</taxon>
        <taxon>eudicotyledons</taxon>
        <taxon>Gunneridae</taxon>
        <taxon>Pentapetalae</taxon>
        <taxon>asterids</taxon>
        <taxon>lamiids</taxon>
        <taxon>Solanales</taxon>
        <taxon>Convolvulaceae</taxon>
        <taxon>Cuscuteae</taxon>
        <taxon>Cuscuta</taxon>
        <taxon>Cuscuta subgen. Cuscuta</taxon>
    </lineage>
</organism>
<feature type="compositionally biased region" description="Basic residues" evidence="1">
    <location>
        <begin position="47"/>
        <end position="56"/>
    </location>
</feature>
<protein>
    <submittedName>
        <fullName evidence="2">Uncharacterized protein</fullName>
    </submittedName>
</protein>
<reference evidence="2" key="1">
    <citation type="submission" date="2022-07" db="EMBL/GenBank/DDBJ databases">
        <authorList>
            <person name="Macas J."/>
            <person name="Novak P."/>
            <person name="Neumann P."/>
        </authorList>
    </citation>
    <scope>NUCLEOTIDE SEQUENCE</scope>
</reference>
<comment type="caution">
    <text evidence="2">The sequence shown here is derived from an EMBL/GenBank/DDBJ whole genome shotgun (WGS) entry which is preliminary data.</text>
</comment>
<dbReference type="AlphaFoldDB" id="A0A9P0YWG0"/>
<dbReference type="Proteomes" id="UP001152484">
    <property type="component" value="Unassembled WGS sequence"/>
</dbReference>
<accession>A0A9P0YWG0</accession>
<evidence type="ECO:0000313" key="3">
    <source>
        <dbReference type="Proteomes" id="UP001152484"/>
    </source>
</evidence>
<dbReference type="EMBL" id="CAMAPE010000011">
    <property type="protein sequence ID" value="CAH9079490.1"/>
    <property type="molecule type" value="Genomic_DNA"/>
</dbReference>
<gene>
    <name evidence="2" type="ORF">CEURO_LOCUS7128</name>
</gene>
<keyword evidence="3" id="KW-1185">Reference proteome</keyword>
<feature type="region of interest" description="Disordered" evidence="1">
    <location>
        <begin position="32"/>
        <end position="58"/>
    </location>
</feature>
<sequence length="148" mass="17181">MPNDVISTEMWGMGSPENSQFVKEVREKRIAKSLARYTPAGHSGEAKRRRKEKARKRTEEFLPPTSKIYVPFSEDPTDTPPANEVQRVGNFLSIGLLKQRKKGNEERRYKKDGDMMHGILMFLDTIKIESKTWLYNLYVNEQCLNDTL</sequence>
<proteinExistence type="predicted"/>
<evidence type="ECO:0000313" key="2">
    <source>
        <dbReference type="EMBL" id="CAH9079490.1"/>
    </source>
</evidence>
<evidence type="ECO:0000256" key="1">
    <source>
        <dbReference type="SAM" id="MobiDB-lite"/>
    </source>
</evidence>
<name>A0A9P0YWG0_CUSEU</name>